<name>A0A239DA48_9FLAO</name>
<feature type="transmembrane region" description="Helical" evidence="1">
    <location>
        <begin position="225"/>
        <end position="246"/>
    </location>
</feature>
<dbReference type="NCBIfam" id="TIGR00791">
    <property type="entry name" value="gntP"/>
    <property type="match status" value="1"/>
</dbReference>
<keyword evidence="3" id="KW-1185">Reference proteome</keyword>
<proteinExistence type="predicted"/>
<feature type="transmembrane region" description="Helical" evidence="1">
    <location>
        <begin position="430"/>
        <end position="454"/>
    </location>
</feature>
<keyword evidence="1" id="KW-0472">Membrane</keyword>
<feature type="transmembrane region" description="Helical" evidence="1">
    <location>
        <begin position="139"/>
        <end position="157"/>
    </location>
</feature>
<accession>A0A239DA48</accession>
<feature type="transmembrane region" description="Helical" evidence="1">
    <location>
        <begin position="5"/>
        <end position="21"/>
    </location>
</feature>
<dbReference type="RefSeq" id="WP_089373681.1">
    <property type="nucleotide sequence ID" value="NZ_BMEP01000010.1"/>
</dbReference>
<dbReference type="PIRSF" id="PIRSF002746">
    <property type="entry name" value="Gluconate_transporter"/>
    <property type="match status" value="1"/>
</dbReference>
<evidence type="ECO:0000256" key="1">
    <source>
        <dbReference type="SAM" id="Phobius"/>
    </source>
</evidence>
<dbReference type="AlphaFoldDB" id="A0A239DA48"/>
<dbReference type="Pfam" id="PF02447">
    <property type="entry name" value="GntP_permease"/>
    <property type="match status" value="1"/>
</dbReference>
<feature type="transmembrane region" description="Helical" evidence="1">
    <location>
        <begin position="100"/>
        <end position="127"/>
    </location>
</feature>
<dbReference type="Proteomes" id="UP000198379">
    <property type="component" value="Unassembled WGS sequence"/>
</dbReference>
<dbReference type="PANTHER" id="PTHR30354">
    <property type="entry name" value="GNT FAMILY GLUCONATE TRANSPORTER"/>
    <property type="match status" value="1"/>
</dbReference>
<dbReference type="OrthoDB" id="9787129at2"/>
<keyword evidence="1" id="KW-1133">Transmembrane helix</keyword>
<evidence type="ECO:0000313" key="3">
    <source>
        <dbReference type="Proteomes" id="UP000198379"/>
    </source>
</evidence>
<dbReference type="EMBL" id="FZNY01000010">
    <property type="protein sequence ID" value="SNS28958.1"/>
    <property type="molecule type" value="Genomic_DNA"/>
</dbReference>
<feature type="transmembrane region" description="Helical" evidence="1">
    <location>
        <begin position="303"/>
        <end position="324"/>
    </location>
</feature>
<feature type="transmembrane region" description="Helical" evidence="1">
    <location>
        <begin position="177"/>
        <end position="197"/>
    </location>
</feature>
<gene>
    <name evidence="2" type="ORF">SAMN06265376_11057</name>
</gene>
<dbReference type="GO" id="GO:0005886">
    <property type="term" value="C:plasma membrane"/>
    <property type="evidence" value="ECO:0007669"/>
    <property type="project" value="TreeGrafter"/>
</dbReference>
<feature type="transmembrane region" description="Helical" evidence="1">
    <location>
        <begin position="27"/>
        <end position="48"/>
    </location>
</feature>
<feature type="transmembrane region" description="Helical" evidence="1">
    <location>
        <begin position="385"/>
        <end position="410"/>
    </location>
</feature>
<evidence type="ECO:0000313" key="2">
    <source>
        <dbReference type="EMBL" id="SNS28958.1"/>
    </source>
</evidence>
<dbReference type="InterPro" id="IPR003474">
    <property type="entry name" value="Glcn_transporter"/>
</dbReference>
<dbReference type="PANTHER" id="PTHR30354:SF25">
    <property type="entry name" value="INNER MEMBRANE PERMEASE YGBN"/>
    <property type="match status" value="1"/>
</dbReference>
<keyword evidence="1" id="KW-0812">Transmembrane</keyword>
<feature type="transmembrane region" description="Helical" evidence="1">
    <location>
        <begin position="60"/>
        <end position="78"/>
    </location>
</feature>
<organism evidence="2 3">
    <name type="scientific">Dokdonia pacifica</name>
    <dbReference type="NCBI Taxonomy" id="1627892"/>
    <lineage>
        <taxon>Bacteria</taxon>
        <taxon>Pseudomonadati</taxon>
        <taxon>Bacteroidota</taxon>
        <taxon>Flavobacteriia</taxon>
        <taxon>Flavobacteriales</taxon>
        <taxon>Flavobacteriaceae</taxon>
        <taxon>Dokdonia</taxon>
    </lineage>
</organism>
<dbReference type="GO" id="GO:0015128">
    <property type="term" value="F:gluconate transmembrane transporter activity"/>
    <property type="evidence" value="ECO:0007669"/>
    <property type="project" value="InterPro"/>
</dbReference>
<reference evidence="2 3" key="1">
    <citation type="submission" date="2017-06" db="EMBL/GenBank/DDBJ databases">
        <authorList>
            <person name="Kim H.J."/>
            <person name="Triplett B.A."/>
        </authorList>
    </citation>
    <scope>NUCLEOTIDE SEQUENCE [LARGE SCALE GENOMIC DNA]</scope>
    <source>
        <strain evidence="2 3">DSM 25597</strain>
    </source>
</reference>
<feature type="transmembrane region" description="Helical" evidence="1">
    <location>
        <begin position="344"/>
        <end position="373"/>
    </location>
</feature>
<protein>
    <submittedName>
        <fullName evidence="2">Gnt-I system low-affinity gluconate transporter</fullName>
    </submittedName>
</protein>
<feature type="transmembrane region" description="Helical" evidence="1">
    <location>
        <begin position="258"/>
        <end position="283"/>
    </location>
</feature>
<sequence>MDIQLLIAVTIGISVLLFLILRLKFQAFIALLITCIVVGVIAGMDPIAILDSVKNGMGGTLGFVATVVGLGALFGAILERSGGAQQLAQSMLQLFGVKKAHWAVMLTGFLVAIPVFFDVAFIILVPLIYALQKQTKKSLLLYAIPLLAGLAITHTFIPPTPGPIAVADILGADLGYVIIFGFLAGLPAAIIAGPILAKRLSKTMHIETPSDMVTTSEIPENAPSAVTILLIIAIPILLIVCNTVLGSPLFGEDTLPKWLTYAAGLLGHPFVALIIANIVAWYVLGINKGFSKEQLLDISTKSLYPAGVIILLTGAGGAFKQILIDTGAGEMIAKGLNTDFFPPIIFGFIVAAIIRILQGSATVAMITAAGITYPLLSETINGEAVLLFSQPQLAVLVIAIASGATVFSHVNDSGFWLVKQYLGLTEKETFRSWTVMTTLIALIGLVVSVLLWYLV</sequence>